<evidence type="ECO:0000313" key="5">
    <source>
        <dbReference type="EMBL" id="KAK2562299.1"/>
    </source>
</evidence>
<evidence type="ECO:0000256" key="3">
    <source>
        <dbReference type="ARBA" id="ARBA00022705"/>
    </source>
</evidence>
<dbReference type="GO" id="GO:0000785">
    <property type="term" value="C:chromatin"/>
    <property type="evidence" value="ECO:0007669"/>
    <property type="project" value="TreeGrafter"/>
</dbReference>
<keyword evidence="4" id="KW-0175">Coiled coil</keyword>
<dbReference type="GO" id="GO:0000775">
    <property type="term" value="C:chromosome, centromeric region"/>
    <property type="evidence" value="ECO:0007669"/>
    <property type="project" value="TreeGrafter"/>
</dbReference>
<dbReference type="PANTHER" id="PTHR13395">
    <property type="entry name" value="SISTER CHROMATID COHESION PROTEIN DCC1-RELATED"/>
    <property type="match status" value="1"/>
</dbReference>
<keyword evidence="6" id="KW-1185">Reference proteome</keyword>
<accession>A0AAD9QJG1</accession>
<sequence length="412" mass="46277">MADQRSVLEDVNKLADAAGLVNRKGLVQVLQFSHNPNNDECKLLELPHRILDTLKVGNSVTIRGDHQDEAVLCTDKETYDLKVADTSNSLLLVPDCVLPKDEAFKSEVSPLVFREVSSCYTTYFELKQRRPKLEKLKFLLVGDLYKGPENEENTGHLEDDSVKKRSLHTLADLLSKVQASETEILEALKKIEALEINAMEAVSISQLAASGGSSWMFSGSQAYSFSGHWRLLDTDYKEKVVIGILTLLEEKDWSYEAVPVRECCDILQELEPRIILEHCLNCYGEVTNMETDSGDENTVYYRLSEDKICRFYAEYLLRQAGRFNYHEFMDSWQQSVPEGMVTKSAHLAGIALTDMQSIPPVIWHFPASDLPDDPVPRDLAAPGQSLNALLMKFARSSTDATGVKVYNSKKAT</sequence>
<dbReference type="Pfam" id="PF09724">
    <property type="entry name" value="Dcc1"/>
    <property type="match status" value="1"/>
</dbReference>
<gene>
    <name evidence="5" type="ORF">P5673_014570</name>
</gene>
<organism evidence="5 6">
    <name type="scientific">Acropora cervicornis</name>
    <name type="common">Staghorn coral</name>
    <dbReference type="NCBI Taxonomy" id="6130"/>
    <lineage>
        <taxon>Eukaryota</taxon>
        <taxon>Metazoa</taxon>
        <taxon>Cnidaria</taxon>
        <taxon>Anthozoa</taxon>
        <taxon>Hexacorallia</taxon>
        <taxon>Scleractinia</taxon>
        <taxon>Astrocoeniina</taxon>
        <taxon>Acroporidae</taxon>
        <taxon>Acropora</taxon>
    </lineage>
</organism>
<reference evidence="5" key="1">
    <citation type="journal article" date="2023" name="G3 (Bethesda)">
        <title>Whole genome assembly and annotation of the endangered Caribbean coral Acropora cervicornis.</title>
        <authorList>
            <person name="Selwyn J.D."/>
            <person name="Vollmer S.V."/>
        </authorList>
    </citation>
    <scope>NUCLEOTIDE SEQUENCE</scope>
    <source>
        <strain evidence="5">K2</strain>
    </source>
</reference>
<evidence type="ECO:0000313" key="6">
    <source>
        <dbReference type="Proteomes" id="UP001249851"/>
    </source>
</evidence>
<keyword evidence="3" id="KW-0235">DNA replication</keyword>
<reference evidence="5" key="2">
    <citation type="journal article" date="2023" name="Science">
        <title>Genomic signatures of disease resistance in endangered staghorn corals.</title>
        <authorList>
            <person name="Vollmer S.V."/>
            <person name="Selwyn J.D."/>
            <person name="Despard B.A."/>
            <person name="Roesel C.L."/>
        </authorList>
    </citation>
    <scope>NUCLEOTIDE SEQUENCE</scope>
    <source>
        <strain evidence="5">K2</strain>
    </source>
</reference>
<dbReference type="AlphaFoldDB" id="A0AAD9QJG1"/>
<protein>
    <recommendedName>
        <fullName evidence="2">Sister chromatid cohesion protein DCC1</fullName>
    </recommendedName>
</protein>
<dbReference type="GO" id="GO:0031390">
    <property type="term" value="C:Ctf18 RFC-like complex"/>
    <property type="evidence" value="ECO:0007669"/>
    <property type="project" value="InterPro"/>
</dbReference>
<comment type="caution">
    <text evidence="5">The sequence shown here is derived from an EMBL/GenBank/DDBJ whole genome shotgun (WGS) entry which is preliminary data.</text>
</comment>
<dbReference type="PANTHER" id="PTHR13395:SF6">
    <property type="entry name" value="SISTER CHROMATID COHESION PROTEIN DCC1"/>
    <property type="match status" value="1"/>
</dbReference>
<proteinExistence type="inferred from homology"/>
<dbReference type="Proteomes" id="UP001249851">
    <property type="component" value="Unassembled WGS sequence"/>
</dbReference>
<evidence type="ECO:0000256" key="4">
    <source>
        <dbReference type="SAM" id="Coils"/>
    </source>
</evidence>
<evidence type="ECO:0000256" key="1">
    <source>
        <dbReference type="ARBA" id="ARBA00007017"/>
    </source>
</evidence>
<dbReference type="EMBL" id="JARQWQ010000029">
    <property type="protein sequence ID" value="KAK2562299.1"/>
    <property type="molecule type" value="Genomic_DNA"/>
</dbReference>
<feature type="coiled-coil region" evidence="4">
    <location>
        <begin position="170"/>
        <end position="197"/>
    </location>
</feature>
<dbReference type="GO" id="GO:0006260">
    <property type="term" value="P:DNA replication"/>
    <property type="evidence" value="ECO:0007669"/>
    <property type="project" value="UniProtKB-KW"/>
</dbReference>
<comment type="similarity">
    <text evidence="1">Belongs to the DCC1 family.</text>
</comment>
<name>A0AAD9QJG1_ACRCE</name>
<dbReference type="InterPro" id="IPR019128">
    <property type="entry name" value="Dcc1"/>
</dbReference>
<dbReference type="GO" id="GO:0034088">
    <property type="term" value="P:maintenance of mitotic sister chromatid cohesion"/>
    <property type="evidence" value="ECO:0007669"/>
    <property type="project" value="TreeGrafter"/>
</dbReference>
<evidence type="ECO:0000256" key="2">
    <source>
        <dbReference type="ARBA" id="ARBA00017682"/>
    </source>
</evidence>